<proteinExistence type="predicted"/>
<dbReference type="PANTHER" id="PTHR12526">
    <property type="entry name" value="GLYCOSYLTRANSFERASE"/>
    <property type="match status" value="1"/>
</dbReference>
<dbReference type="EMBL" id="CP016094">
    <property type="protein sequence ID" value="AOS45728.1"/>
    <property type="molecule type" value="Genomic_DNA"/>
</dbReference>
<keyword evidence="4" id="KW-1185">Reference proteome</keyword>
<dbReference type="SUPFAM" id="SSF53756">
    <property type="entry name" value="UDP-Glycosyltransferase/glycogen phosphorylase"/>
    <property type="match status" value="1"/>
</dbReference>
<dbReference type="Pfam" id="PF00534">
    <property type="entry name" value="Glycos_transf_1"/>
    <property type="match status" value="1"/>
</dbReference>
<dbReference type="Proteomes" id="UP000095228">
    <property type="component" value="Chromosome"/>
</dbReference>
<keyword evidence="3" id="KW-0808">Transferase</keyword>
<organism evidence="3 4">
    <name type="scientific">Lacunisphaera limnophila</name>
    <dbReference type="NCBI Taxonomy" id="1838286"/>
    <lineage>
        <taxon>Bacteria</taxon>
        <taxon>Pseudomonadati</taxon>
        <taxon>Verrucomicrobiota</taxon>
        <taxon>Opitutia</taxon>
        <taxon>Opitutales</taxon>
        <taxon>Opitutaceae</taxon>
        <taxon>Lacunisphaera</taxon>
    </lineage>
</organism>
<evidence type="ECO:0000259" key="2">
    <source>
        <dbReference type="Pfam" id="PF13579"/>
    </source>
</evidence>
<dbReference type="GO" id="GO:0016757">
    <property type="term" value="F:glycosyltransferase activity"/>
    <property type="evidence" value="ECO:0007669"/>
    <property type="project" value="InterPro"/>
</dbReference>
<dbReference type="AlphaFoldDB" id="A0A1D8AXW0"/>
<evidence type="ECO:0000313" key="4">
    <source>
        <dbReference type="Proteomes" id="UP000095228"/>
    </source>
</evidence>
<sequence>MSESLPRVIFVNRVYWPSTEATAQLLTDLAEGLAARGWTVHVIAAGGDSGPRNGVTIHRTGPGEQHGGMVSRAWNFHRFQASARRRLTTLGRPGDLLVVMTDPPLLVTSLAPVAARLGLRLVPWVQDIYPEIAAVHFGRLAGWLLSRSQRRRTAAWLAARTCVTLGEDMRAMLLRQGVPPDRTCLIPNWAPRELDASADRAAIDERRRAWGVADKFVVAYSGNLGRVHEFDTVLAAAEQLRSTPEIILLLIGRGARLEEVARSAAARGLTNLRILPPEPRERLAAALAAPDAHCVTLRPDYGALVYPSKLAGVLAAARPVLYVGPSSGDIARLIRQEGCGAAFAPGDGTGLAATIRRWHADPALPRDLGAAARSVYVRRFTYDSALTQWEQTLRQAGTVA</sequence>
<gene>
    <name evidence="3" type="ORF">Verru16b_02815</name>
</gene>
<dbReference type="Gene3D" id="3.40.50.2000">
    <property type="entry name" value="Glycogen Phosphorylase B"/>
    <property type="match status" value="2"/>
</dbReference>
<name>A0A1D8AXW0_9BACT</name>
<dbReference type="RefSeq" id="WP_069962845.1">
    <property type="nucleotide sequence ID" value="NZ_CP016094.1"/>
</dbReference>
<protein>
    <submittedName>
        <fullName evidence="3">Putative glycosyl transferase</fullName>
    </submittedName>
</protein>
<dbReference type="CDD" id="cd03794">
    <property type="entry name" value="GT4_WbuB-like"/>
    <property type="match status" value="1"/>
</dbReference>
<dbReference type="InterPro" id="IPR001296">
    <property type="entry name" value="Glyco_trans_1"/>
</dbReference>
<dbReference type="OrthoDB" id="9811902at2"/>
<evidence type="ECO:0000313" key="3">
    <source>
        <dbReference type="EMBL" id="AOS45728.1"/>
    </source>
</evidence>
<dbReference type="InterPro" id="IPR028098">
    <property type="entry name" value="Glyco_trans_4-like_N"/>
</dbReference>
<reference evidence="3 4" key="1">
    <citation type="submission" date="2016-06" db="EMBL/GenBank/DDBJ databases">
        <title>Three novel species with peptidoglycan cell walls form the new genus Lacunisphaera gen. nov. in the family Opitutaceae of the verrucomicrobial subdivision 4.</title>
        <authorList>
            <person name="Rast P."/>
            <person name="Gloeckner I."/>
            <person name="Jogler M."/>
            <person name="Boedeker C."/>
            <person name="Jeske O."/>
            <person name="Wiegand S."/>
            <person name="Reinhardt R."/>
            <person name="Schumann P."/>
            <person name="Rohde M."/>
            <person name="Spring S."/>
            <person name="Gloeckner F.O."/>
            <person name="Jogler C."/>
        </authorList>
    </citation>
    <scope>NUCLEOTIDE SEQUENCE [LARGE SCALE GENOMIC DNA]</scope>
    <source>
        <strain evidence="3 4">IG16b</strain>
    </source>
</reference>
<feature type="domain" description="Glycosyltransferase subfamily 4-like N-terminal" evidence="2">
    <location>
        <begin position="26"/>
        <end position="189"/>
    </location>
</feature>
<accession>A0A1D8AXW0</accession>
<dbReference type="STRING" id="1838286.Verru16b_02815"/>
<feature type="domain" description="Glycosyl transferase family 1" evidence="1">
    <location>
        <begin position="205"/>
        <end position="374"/>
    </location>
</feature>
<evidence type="ECO:0000259" key="1">
    <source>
        <dbReference type="Pfam" id="PF00534"/>
    </source>
</evidence>
<dbReference type="Pfam" id="PF13579">
    <property type="entry name" value="Glyco_trans_4_4"/>
    <property type="match status" value="1"/>
</dbReference>
<dbReference type="KEGG" id="obg:Verru16b_02815"/>